<organism evidence="1 2">
    <name type="scientific">Arthrobacter subterraneus</name>
    <dbReference type="NCBI Taxonomy" id="335973"/>
    <lineage>
        <taxon>Bacteria</taxon>
        <taxon>Bacillati</taxon>
        <taxon>Actinomycetota</taxon>
        <taxon>Actinomycetes</taxon>
        <taxon>Micrococcales</taxon>
        <taxon>Micrococcaceae</taxon>
        <taxon>Arthrobacter</taxon>
    </lineage>
</organism>
<dbReference type="Proteomes" id="UP000199258">
    <property type="component" value="Unassembled WGS sequence"/>
</dbReference>
<evidence type="ECO:0000313" key="1">
    <source>
        <dbReference type="EMBL" id="SDI27770.1"/>
    </source>
</evidence>
<evidence type="ECO:0008006" key="3">
    <source>
        <dbReference type="Google" id="ProtNLM"/>
    </source>
</evidence>
<name>A0A1G8JAY1_9MICC</name>
<protein>
    <recommendedName>
        <fullName evidence="3">Secreted protein</fullName>
    </recommendedName>
</protein>
<proteinExistence type="predicted"/>
<gene>
    <name evidence="1" type="ORF">SAMN04488693_10891</name>
</gene>
<dbReference type="RefSeq" id="WP_090586666.1">
    <property type="nucleotide sequence ID" value="NZ_FNDT01000008.1"/>
</dbReference>
<accession>A0A1G8JAY1</accession>
<dbReference type="OrthoDB" id="3264966at2"/>
<dbReference type="EMBL" id="FNDT01000008">
    <property type="protein sequence ID" value="SDI27770.1"/>
    <property type="molecule type" value="Genomic_DNA"/>
</dbReference>
<dbReference type="AlphaFoldDB" id="A0A1G8JAY1"/>
<dbReference type="STRING" id="335973.SAMN04488693_10891"/>
<dbReference type="Pfam" id="PF18986">
    <property type="entry name" value="DUF5719"/>
    <property type="match status" value="1"/>
</dbReference>
<sequence>MSATKKVLQKAVPAKLPAKRSGTWVRGAVGVATGVVLLSATAALAGASIVQDLDGAAEQFPVPTAAVPAGEYSAVCPEPLRLLEGTVEGGDPEFSPVSETARNRVSAMTLSDLGGTVPGSAVAPLGGGDPLAVIAEQVPEAEQENPQVSNADGLTNRVAGVASGQAVESASVLRAQALGEQRATAGAGFTYTATDGDLAGLAVAACQVPSNDFWLVGAVTTVGATAVLNLHNPSESPATVDLELYGSEGVIDAPGGRGILIAPNESESIVVAGLAANQENLAVRVQSNGGRVSGFIQQSVLRGLTPGGVGLIQASASSASSQVVPGIQIQASDVTDPIVSQDGYAGAAPSLQVAVPGGTDAVLDVRVFGPNGEVELPDGGVVTAAAGSVTAIPLDSLPEGNYTAVLSSDVLISASARVSRGAEPEEPLDLAQVPSAVRLGSQHVSVLPTGADADFVFTAPTGRAEVRLTPVTAEGALGEELVFDVAGGTTVTVPAADLGKGTVAALIGVSGDPAYGAQIATLDGDTPGISVAPIPAGSAGQQSVAVNIGF</sequence>
<dbReference type="InterPro" id="IPR043777">
    <property type="entry name" value="DUF5719"/>
</dbReference>
<keyword evidence="2" id="KW-1185">Reference proteome</keyword>
<evidence type="ECO:0000313" key="2">
    <source>
        <dbReference type="Proteomes" id="UP000199258"/>
    </source>
</evidence>
<reference evidence="1 2" key="1">
    <citation type="submission" date="2016-10" db="EMBL/GenBank/DDBJ databases">
        <authorList>
            <person name="de Groot N.N."/>
        </authorList>
    </citation>
    <scope>NUCLEOTIDE SEQUENCE [LARGE SCALE GENOMIC DNA]</scope>
    <source>
        <strain evidence="1 2">NP_1H</strain>
    </source>
</reference>